<dbReference type="Pfam" id="PF02743">
    <property type="entry name" value="dCache_1"/>
    <property type="match status" value="1"/>
</dbReference>
<dbReference type="InterPro" id="IPR003660">
    <property type="entry name" value="HAMP_dom"/>
</dbReference>
<dbReference type="KEGG" id="slw:BRW62_10745"/>
<sequence>MFDWQQRFSKLLWSISGRLLVVMLLTSLLPMGAVVLYNQSESSLMMEDAEIQALKLLAIGKARSLDQLINDVLSDARLVAEDYEIQRFLRDAIDFPSDHTSIQSLLRSVNNLSHTYNDVILLTREGRSIQATDPALIGDDYSQTELWQRGIQENNFVSTVKIKSTIANEPVFVVFQRIRDNNQRLLGAVLLTLRAAAIKDIITYLVPDIRGESFLIDHHGLMLSSTNPNIDLHSLEPLSEPVIRSYFLFVPPQPIPTLSDRSNKRLRDVIFGSNRPGTLAYSENDDRRPDHVLAYAPLARKQAAVVVSVRLQEFLAPLDALAMRGLVSLLFVGGGVIVISLVVAQSITRPIRAIATAARNLKNDRFDASVLTPYTHSQDDMGELAQTFLEMALEVEHRHHQLQQQLSDLKIEIDQEKRKKAVAEITETDYFQTLRDRAHALRQQAKSAPTHPSAAGNDPQSQETPNHES</sequence>
<dbReference type="AlphaFoldDB" id="A0A2D2Q4F6"/>
<gene>
    <name evidence="10" type="ORF">BRW62_10745</name>
</gene>
<feature type="coiled-coil region" evidence="6">
    <location>
        <begin position="392"/>
        <end position="426"/>
    </location>
</feature>
<dbReference type="SMART" id="SM00304">
    <property type="entry name" value="HAMP"/>
    <property type="match status" value="1"/>
</dbReference>
<reference evidence="10 11" key="1">
    <citation type="submission" date="2016-11" db="EMBL/GenBank/DDBJ databases">
        <title>Complete genome sequence of thermophilic cyanobacteria strain Synechococcus sp. PCC6715.</title>
        <authorList>
            <person name="Tang J."/>
            <person name="Daroch M."/>
            <person name="Liang Y."/>
            <person name="Jiang D."/>
            <person name="Shah M."/>
        </authorList>
    </citation>
    <scope>NUCLEOTIDE SEQUENCE [LARGE SCALE GENOMIC DNA]</scope>
    <source>
        <strain evidence="10 11">PCC 6715</strain>
    </source>
</reference>
<dbReference type="Pfam" id="PF00672">
    <property type="entry name" value="HAMP"/>
    <property type="match status" value="1"/>
</dbReference>
<dbReference type="SUPFAM" id="SSF103190">
    <property type="entry name" value="Sensory domain-like"/>
    <property type="match status" value="1"/>
</dbReference>
<evidence type="ECO:0000256" key="7">
    <source>
        <dbReference type="SAM" id="MobiDB-lite"/>
    </source>
</evidence>
<reference evidence="11" key="2">
    <citation type="journal article" date="2022" name="Front. Microbiol.">
        <title>Comparative Genomic Analysis Revealed Distinct Molecular Components and Organization of CO2-Concentrating Mechanism in Thermophilic Cyanobacteria.</title>
        <authorList>
            <person name="Tang J."/>
            <person name="Zhou H."/>
            <person name="Yao D."/>
            <person name="Riaz S."/>
            <person name="You D."/>
            <person name="Klepacz-Smolka A."/>
            <person name="Daroch M."/>
        </authorList>
    </citation>
    <scope>NUCLEOTIDE SEQUENCE [LARGE SCALE GENOMIC DNA]</scope>
    <source>
        <strain evidence="11">PCC 6715</strain>
    </source>
</reference>
<dbReference type="Gene3D" id="3.30.450.20">
    <property type="entry name" value="PAS domain"/>
    <property type="match status" value="1"/>
</dbReference>
<proteinExistence type="predicted"/>
<dbReference type="SUPFAM" id="SSF158472">
    <property type="entry name" value="HAMP domain-like"/>
    <property type="match status" value="1"/>
</dbReference>
<dbReference type="OrthoDB" id="528225at2"/>
<keyword evidence="5 8" id="KW-0472">Membrane</keyword>
<dbReference type="Proteomes" id="UP000231057">
    <property type="component" value="Chromosome"/>
</dbReference>
<feature type="domain" description="HAMP" evidence="9">
    <location>
        <begin position="345"/>
        <end position="400"/>
    </location>
</feature>
<feature type="transmembrane region" description="Helical" evidence="8">
    <location>
        <begin position="321"/>
        <end position="344"/>
    </location>
</feature>
<dbReference type="InterPro" id="IPR033479">
    <property type="entry name" value="dCache_1"/>
</dbReference>
<evidence type="ECO:0000256" key="4">
    <source>
        <dbReference type="ARBA" id="ARBA00022989"/>
    </source>
</evidence>
<dbReference type="PROSITE" id="PS50885">
    <property type="entry name" value="HAMP"/>
    <property type="match status" value="1"/>
</dbReference>
<evidence type="ECO:0000313" key="10">
    <source>
        <dbReference type="EMBL" id="ATS19137.1"/>
    </source>
</evidence>
<organism evidence="10 11">
    <name type="scientific">Parathermosynechococcus lividus PCC 6715</name>
    <dbReference type="NCBI Taxonomy" id="1917166"/>
    <lineage>
        <taxon>Bacteria</taxon>
        <taxon>Bacillati</taxon>
        <taxon>Cyanobacteriota</taxon>
        <taxon>Cyanophyceae</taxon>
        <taxon>Acaryochloridales</taxon>
        <taxon>Thermosynechococcaceae</taxon>
        <taxon>Parathermosynechococcus</taxon>
    </lineage>
</organism>
<feature type="compositionally biased region" description="Polar residues" evidence="7">
    <location>
        <begin position="458"/>
        <end position="469"/>
    </location>
</feature>
<evidence type="ECO:0000256" key="8">
    <source>
        <dbReference type="SAM" id="Phobius"/>
    </source>
</evidence>
<protein>
    <recommendedName>
        <fullName evidence="9">HAMP domain-containing protein</fullName>
    </recommendedName>
</protein>
<keyword evidence="4 8" id="KW-1133">Transmembrane helix</keyword>
<feature type="region of interest" description="Disordered" evidence="7">
    <location>
        <begin position="436"/>
        <end position="469"/>
    </location>
</feature>
<evidence type="ECO:0000256" key="6">
    <source>
        <dbReference type="SAM" id="Coils"/>
    </source>
</evidence>
<keyword evidence="2" id="KW-1003">Cell membrane</keyword>
<dbReference type="EMBL" id="CP018092">
    <property type="protein sequence ID" value="ATS19137.1"/>
    <property type="molecule type" value="Genomic_DNA"/>
</dbReference>
<dbReference type="Gene3D" id="6.10.340.10">
    <property type="match status" value="1"/>
</dbReference>
<dbReference type="GO" id="GO:0007165">
    <property type="term" value="P:signal transduction"/>
    <property type="evidence" value="ECO:0007669"/>
    <property type="project" value="InterPro"/>
</dbReference>
<keyword evidence="6" id="KW-0175">Coiled coil</keyword>
<keyword evidence="3 8" id="KW-0812">Transmembrane</keyword>
<evidence type="ECO:0000259" key="9">
    <source>
        <dbReference type="PROSITE" id="PS50885"/>
    </source>
</evidence>
<dbReference type="GO" id="GO:0005886">
    <property type="term" value="C:plasma membrane"/>
    <property type="evidence" value="ECO:0007669"/>
    <property type="project" value="UniProtKB-SubCell"/>
</dbReference>
<feature type="transmembrane region" description="Helical" evidence="8">
    <location>
        <begin position="12"/>
        <end position="37"/>
    </location>
</feature>
<evidence type="ECO:0000256" key="5">
    <source>
        <dbReference type="ARBA" id="ARBA00023136"/>
    </source>
</evidence>
<evidence type="ECO:0000313" key="11">
    <source>
        <dbReference type="Proteomes" id="UP000231057"/>
    </source>
</evidence>
<evidence type="ECO:0000256" key="2">
    <source>
        <dbReference type="ARBA" id="ARBA00022475"/>
    </source>
</evidence>
<accession>A0A2D2Q4F6</accession>
<name>A0A2D2Q4F6_PARLV</name>
<dbReference type="InterPro" id="IPR029151">
    <property type="entry name" value="Sensor-like_sf"/>
</dbReference>
<evidence type="ECO:0000256" key="1">
    <source>
        <dbReference type="ARBA" id="ARBA00004651"/>
    </source>
</evidence>
<dbReference type="CDD" id="cd06225">
    <property type="entry name" value="HAMP"/>
    <property type="match status" value="1"/>
</dbReference>
<keyword evidence="11" id="KW-1185">Reference proteome</keyword>
<evidence type="ECO:0000256" key="3">
    <source>
        <dbReference type="ARBA" id="ARBA00022692"/>
    </source>
</evidence>
<comment type="subcellular location">
    <subcellularLocation>
        <location evidence="1">Cell membrane</location>
        <topology evidence="1">Multi-pass membrane protein</topology>
    </subcellularLocation>
</comment>
<dbReference type="RefSeq" id="WP_099799476.1">
    <property type="nucleotide sequence ID" value="NZ_CP018092.1"/>
</dbReference>